<feature type="compositionally biased region" description="Low complexity" evidence="4">
    <location>
        <begin position="7"/>
        <end position="16"/>
    </location>
</feature>
<feature type="region of interest" description="Disordered" evidence="4">
    <location>
        <begin position="1327"/>
        <end position="1417"/>
    </location>
</feature>
<evidence type="ECO:0000313" key="6">
    <source>
        <dbReference type="EMBL" id="KAK9782713.1"/>
    </source>
</evidence>
<dbReference type="EMBL" id="JARVKM010000002">
    <property type="protein sequence ID" value="KAK9782713.1"/>
    <property type="molecule type" value="Genomic_DNA"/>
</dbReference>
<sequence>MASTTRSPSPASDASPPGSPQLTPRSKLKAELAALDDSSDEDTGPIDRKILFKSTEKSNHRNSEPPEASSRDIVEEENDEDEDVIRPRGRLAARMQAKDARESAGGSKSPRTVSKTVEKTTQLPQDSDADADADPNADEVVTPVSRRRRILPAREATPEVDSVREVSPASPGLFVSPSKSQHSGVGSDSDNELPAALNQNGRFKALVARKREERLAREAEEKRIRDEKRAQRVEVSDEDEDDDVSDISDDDGGRKLTQEVSSRPAVRKASKKALEEMNRETQRLSRSMQLAHEAKTKKKISKSALFERFNFKLPGAEKPAEVIPATSSSRPATPDSVKHTDVEMAEKDTPPSSPPSALRKMAEKLVLAPAEAQEQQAGMPEEDELVELPSLNALPQSTKLDKGKGIAAIEDAESPKKNVPPKPKRQVRIKFPPIQANLTTIDLDDELQVAKPKKQSKIDTIFNRVPAQQSKEARSVHVLRQLAHLSSPPQDAHKRKQKPSMTVGELQLNLQQRARAQAKLERDRRMEMLKAKGIHVQTEEEREKEREQVEDIVSRARQEAEEIMAREREDAKKAKEARKANGEEDHLDWDDSDDDDFAGSEDEVLKPIEEGEIEFSGSDEEVDLDAEDEDGESAAVVNPMFDEDADEADVSEEEAEEDGIQSTEQKSADDAQDEEDMDNIRPTASKSRRSKKHMQVLSDDEQDVAVEATPKPKRVLFKSPSSPHSASPKVPTSVLRSATKTFIPGLPVPAAGPAGLGLTQIFAGTMDDSQAGSAPPATGSPMQFMPSFNNFPDSQFSATAGESQPEMNMILDSQSETQKRETQTQGVQLHFEQSQMHGFDSLMQMDGTQASDMLQPTQDAGFGEFTPLKQRFIDPPQSTVDTVLLNGTPVVNADIDSGVMDSPLVHKRGKLRRRAEVSFADSQLPPTEVPGSPTVSMAAPTLRAEASNSNEAEKASAFKLMATAARRKKRALEKFNKKKSKAKEMVHGEAEESEDEYAGLGGADGEDSSEVDEDELSELRKQMIDDETKGLTEEEEGKLAAFFADRERAADSAQVDKLFRDITTGMLRKRRRGGGAGNNDFDLSDSDDGGEARRRMKRKQFAKMQKALFADERIGKIAENPRNAAFMKSIEDWGSDDEMNLDEPYFPAEEESQSQTEAQPMQSGGEQGGEDRIPDSQPTVTEAPSLNMGRKRTRIEPSEPAARPPPNLRRVRDGVKPASLAEVRRSLSSLLGEPNMPSDAIIPATDPNGSDSEGEHELAPSGSGSSNKENRQPGYVSVVDRISLKRSGSSNLSTSSKLAFAAPASTAGGTFKVPALLRRATTNSLMSQGSNVSAASSTGVTVGSSGGAAAKAGSGFGEEGKLKKNAGKKSGINFFARENERREKLKLNEQRREEKKWKGVEGRSKAVGGLFGGGRFE</sequence>
<evidence type="ECO:0000259" key="5">
    <source>
        <dbReference type="Pfam" id="PF09444"/>
    </source>
</evidence>
<feature type="region of interest" description="Disordered" evidence="4">
    <location>
        <begin position="530"/>
        <end position="707"/>
    </location>
</feature>
<feature type="compositionally biased region" description="Acidic residues" evidence="4">
    <location>
        <begin position="610"/>
        <end position="632"/>
    </location>
</feature>
<feature type="region of interest" description="Disordered" evidence="4">
    <location>
        <begin position="408"/>
        <end position="428"/>
    </location>
</feature>
<feature type="compositionally biased region" description="Acidic residues" evidence="4">
    <location>
        <begin position="236"/>
        <end position="250"/>
    </location>
</feature>
<dbReference type="PANTHER" id="PTHR14396:SF10">
    <property type="entry name" value="CLASPIN"/>
    <property type="match status" value="1"/>
</dbReference>
<gene>
    <name evidence="6" type="ORF">SCAR479_01056</name>
</gene>
<feature type="compositionally biased region" description="Low complexity" evidence="4">
    <location>
        <begin position="719"/>
        <end position="728"/>
    </location>
</feature>
<feature type="domain" description="DNA replication checkpoint mediator MRC1" evidence="5">
    <location>
        <begin position="978"/>
        <end position="1129"/>
    </location>
</feature>
<feature type="compositionally biased region" description="Acidic residues" evidence="4">
    <location>
        <begin position="1004"/>
        <end position="1016"/>
    </location>
</feature>
<feature type="compositionally biased region" description="Low complexity" evidence="4">
    <location>
        <begin position="1329"/>
        <end position="1353"/>
    </location>
</feature>
<feature type="region of interest" description="Disordered" evidence="4">
    <location>
        <begin position="1114"/>
        <end position="1280"/>
    </location>
</feature>
<accession>A0ABR2Y7L1</accession>
<keyword evidence="7" id="KW-1185">Reference proteome</keyword>
<feature type="region of interest" description="Disordered" evidence="4">
    <location>
        <begin position="1067"/>
        <end position="1101"/>
    </location>
</feature>
<feature type="compositionally biased region" description="Acidic residues" evidence="4">
    <location>
        <begin position="585"/>
        <end position="602"/>
    </location>
</feature>
<evidence type="ECO:0000256" key="1">
    <source>
        <dbReference type="ARBA" id="ARBA00004123"/>
    </source>
</evidence>
<dbReference type="Proteomes" id="UP001465668">
    <property type="component" value="Unassembled WGS sequence"/>
</dbReference>
<keyword evidence="2" id="KW-0597">Phosphoprotein</keyword>
<comment type="subcellular location">
    <subcellularLocation>
        <location evidence="1">Nucleus</location>
    </subcellularLocation>
</comment>
<dbReference type="PANTHER" id="PTHR14396">
    <property type="entry name" value="CLASPIN"/>
    <property type="match status" value="1"/>
</dbReference>
<dbReference type="InterPro" id="IPR018564">
    <property type="entry name" value="Repl_chkpnt_MRC1_dom"/>
</dbReference>
<feature type="compositionally biased region" description="Basic and acidic residues" evidence="4">
    <location>
        <begin position="1377"/>
        <end position="1404"/>
    </location>
</feature>
<feature type="compositionally biased region" description="Basic and acidic residues" evidence="4">
    <location>
        <begin position="1017"/>
        <end position="1032"/>
    </location>
</feature>
<organism evidence="6 7">
    <name type="scientific">Seiridium cardinale</name>
    <dbReference type="NCBI Taxonomy" id="138064"/>
    <lineage>
        <taxon>Eukaryota</taxon>
        <taxon>Fungi</taxon>
        <taxon>Dikarya</taxon>
        <taxon>Ascomycota</taxon>
        <taxon>Pezizomycotina</taxon>
        <taxon>Sordariomycetes</taxon>
        <taxon>Xylariomycetidae</taxon>
        <taxon>Amphisphaeriales</taxon>
        <taxon>Sporocadaceae</taxon>
        <taxon>Seiridium</taxon>
    </lineage>
</organism>
<evidence type="ECO:0000256" key="4">
    <source>
        <dbReference type="SAM" id="MobiDB-lite"/>
    </source>
</evidence>
<keyword evidence="3" id="KW-0539">Nucleus</keyword>
<proteinExistence type="predicted"/>
<feature type="compositionally biased region" description="Basic and acidic residues" evidence="4">
    <location>
        <begin position="537"/>
        <end position="584"/>
    </location>
</feature>
<feature type="region of interest" description="Disordered" evidence="4">
    <location>
        <begin position="714"/>
        <end position="733"/>
    </location>
</feature>
<feature type="compositionally biased region" description="Polar residues" evidence="4">
    <location>
        <begin position="177"/>
        <end position="188"/>
    </location>
</feature>
<feature type="compositionally biased region" description="Acidic residues" evidence="4">
    <location>
        <begin position="641"/>
        <end position="659"/>
    </location>
</feature>
<dbReference type="Pfam" id="PF09444">
    <property type="entry name" value="MRC1"/>
    <property type="match status" value="1"/>
</dbReference>
<feature type="region of interest" description="Disordered" evidence="4">
    <location>
        <begin position="973"/>
        <end position="1032"/>
    </location>
</feature>
<evidence type="ECO:0000256" key="3">
    <source>
        <dbReference type="ARBA" id="ARBA00023242"/>
    </source>
</evidence>
<feature type="compositionally biased region" description="Basic and acidic residues" evidence="4">
    <location>
        <begin position="209"/>
        <end position="235"/>
    </location>
</feature>
<comment type="caution">
    <text evidence="6">The sequence shown here is derived from an EMBL/GenBank/DDBJ whole genome shotgun (WGS) entry which is preliminary data.</text>
</comment>
<feature type="compositionally biased region" description="Acidic residues" evidence="4">
    <location>
        <begin position="74"/>
        <end position="83"/>
    </location>
</feature>
<evidence type="ECO:0000256" key="2">
    <source>
        <dbReference type="ARBA" id="ARBA00022553"/>
    </source>
</evidence>
<name>A0ABR2Y7L1_9PEZI</name>
<feature type="region of interest" description="Disordered" evidence="4">
    <location>
        <begin position="1"/>
        <end position="299"/>
    </location>
</feature>
<evidence type="ECO:0000313" key="7">
    <source>
        <dbReference type="Proteomes" id="UP001465668"/>
    </source>
</evidence>
<feature type="region of interest" description="Disordered" evidence="4">
    <location>
        <begin position="319"/>
        <end position="383"/>
    </location>
</feature>
<feature type="compositionally biased region" description="Acidic residues" evidence="4">
    <location>
        <begin position="127"/>
        <end position="137"/>
    </location>
</feature>
<protein>
    <submittedName>
        <fullName evidence="6">MRC1-like domain-containing protein</fullName>
    </submittedName>
</protein>
<feature type="compositionally biased region" description="Basic and acidic residues" evidence="4">
    <location>
        <begin position="272"/>
        <end position="283"/>
    </location>
</feature>
<reference evidence="6 7" key="1">
    <citation type="submission" date="2024-02" db="EMBL/GenBank/DDBJ databases">
        <title>First draft genome assembly of two strains of Seiridium cardinale.</title>
        <authorList>
            <person name="Emiliani G."/>
            <person name="Scali E."/>
        </authorList>
    </citation>
    <scope>NUCLEOTIDE SEQUENCE [LARGE SCALE GENOMIC DNA]</scope>
    <source>
        <strain evidence="6 7">BM-138-000479</strain>
    </source>
</reference>
<feature type="compositionally biased region" description="Basic and acidic residues" evidence="4">
    <location>
        <begin position="45"/>
        <end position="73"/>
    </location>
</feature>
<feature type="compositionally biased region" description="Polar residues" evidence="4">
    <location>
        <begin position="109"/>
        <end position="125"/>
    </location>
</feature>
<feature type="region of interest" description="Disordered" evidence="4">
    <location>
        <begin position="483"/>
        <end position="505"/>
    </location>
</feature>
<dbReference type="InterPro" id="IPR024146">
    <property type="entry name" value="Claspin"/>
</dbReference>
<feature type="compositionally biased region" description="Basic and acidic residues" evidence="4">
    <location>
        <begin position="336"/>
        <end position="349"/>
    </location>
</feature>